<dbReference type="Pfam" id="PF01546">
    <property type="entry name" value="Peptidase_M20"/>
    <property type="match status" value="1"/>
</dbReference>
<dbReference type="PANTHER" id="PTHR43501">
    <property type="entry name" value="CYTOSOL NON-SPECIFIC DIPEPTIDASE"/>
    <property type="match status" value="1"/>
</dbReference>
<dbReference type="Proteomes" id="UP001236559">
    <property type="component" value="Unassembled WGS sequence"/>
</dbReference>
<keyword evidence="2" id="KW-0224">Dipeptidase</keyword>
<evidence type="ECO:0000259" key="1">
    <source>
        <dbReference type="Pfam" id="PF07687"/>
    </source>
</evidence>
<dbReference type="InterPro" id="IPR011650">
    <property type="entry name" value="Peptidase_M20_dimer"/>
</dbReference>
<name>A0ABU0AU75_9FIRM</name>
<dbReference type="InterPro" id="IPR002933">
    <property type="entry name" value="Peptidase_M20"/>
</dbReference>
<dbReference type="PRINTS" id="PR00934">
    <property type="entry name" value="XHISDIPTASE"/>
</dbReference>
<dbReference type="Gene3D" id="3.40.630.10">
    <property type="entry name" value="Zn peptidases"/>
    <property type="match status" value="2"/>
</dbReference>
<sequence length="483" mass="54712">MRKLKNYQPDRVFYYFEEITKIPRPSFHEEKIADYIEAFAKSKKLQYYRDSFNNIIVYKEAHKDYVNVEPIILQGHIDMVCEKKPESDHDFSKDPINFEVFEDKIIARETTLGADNGIAVAMILALLEDENLKAPKLECLFTANEETGMTGALNLDGKRLSSKRLLNLDSEEEGILTVSCAGGQRNEVRFKKEYEDLEKGYIFYELSISGLKGGHSGGEIHKYHGNAIVRLARALYRFDEEFNIKLISLSGGGKPNAIPRYSKAKIAIKEEDLKNAQLLTIKLNSEYVKELGKIDPDIRLNFEKSFEEEKCLKEDLKKRIIGLLNVMPNGVLTMSSDLDGLVESSSNIGVLEDDGTYINIISALRSNKGTLKEFLSQKIKILSKFFGGDLEILSVYPEWPFEDKSALIDLIQKSYKNLYNKPMEIFATHGGLECGIFKKSIGNIEMASIGPEMHGVHAPGENLSISSTERTYELIKEILKNTK</sequence>
<proteinExistence type="predicted"/>
<keyword evidence="3" id="KW-1185">Reference proteome</keyword>
<dbReference type="SUPFAM" id="SSF53187">
    <property type="entry name" value="Zn-dependent exopeptidases"/>
    <property type="match status" value="1"/>
</dbReference>
<dbReference type="EC" id="3.4.13.-" evidence="2"/>
<evidence type="ECO:0000313" key="2">
    <source>
        <dbReference type="EMBL" id="MDQ0274357.1"/>
    </source>
</evidence>
<dbReference type="RefSeq" id="WP_023055222.1">
    <property type="nucleotide sequence ID" value="NZ_JAUSTN010000002.1"/>
</dbReference>
<dbReference type="Pfam" id="PF07687">
    <property type="entry name" value="M20_dimer"/>
    <property type="match status" value="1"/>
</dbReference>
<gene>
    <name evidence="2" type="ORF">J2S72_000365</name>
</gene>
<protein>
    <submittedName>
        <fullName evidence="2">Dipeptidase D</fullName>
        <ecNumber evidence="2">3.4.13.-</ecNumber>
    </submittedName>
</protein>
<dbReference type="CDD" id="cd03890">
    <property type="entry name" value="M20_pepD"/>
    <property type="match status" value="1"/>
</dbReference>
<keyword evidence="2" id="KW-0378">Hydrolase</keyword>
<keyword evidence="2" id="KW-0645">Protease</keyword>
<dbReference type="NCBIfam" id="TIGR01893">
    <property type="entry name" value="aa-his-dipept"/>
    <property type="match status" value="1"/>
</dbReference>
<dbReference type="PANTHER" id="PTHR43501:SF1">
    <property type="entry name" value="CYTOSOL NON-SPECIFIC DIPEPTIDASE"/>
    <property type="match status" value="1"/>
</dbReference>
<organism evidence="2 3">
    <name type="scientific">Peptoniphilus koenoeneniae</name>
    <dbReference type="NCBI Taxonomy" id="507751"/>
    <lineage>
        <taxon>Bacteria</taxon>
        <taxon>Bacillati</taxon>
        <taxon>Bacillota</taxon>
        <taxon>Tissierellia</taxon>
        <taxon>Tissierellales</taxon>
        <taxon>Peptoniphilaceae</taxon>
        <taxon>Peptoniphilus</taxon>
    </lineage>
</organism>
<evidence type="ECO:0000313" key="3">
    <source>
        <dbReference type="Proteomes" id="UP001236559"/>
    </source>
</evidence>
<dbReference type="EMBL" id="JAUSTN010000002">
    <property type="protein sequence ID" value="MDQ0274357.1"/>
    <property type="molecule type" value="Genomic_DNA"/>
</dbReference>
<dbReference type="PIRSF" id="PIRSF016599">
    <property type="entry name" value="Xaa-His_dipept"/>
    <property type="match status" value="1"/>
</dbReference>
<dbReference type="GO" id="GO:0016805">
    <property type="term" value="F:dipeptidase activity"/>
    <property type="evidence" value="ECO:0007669"/>
    <property type="project" value="UniProtKB-KW"/>
</dbReference>
<reference evidence="2 3" key="1">
    <citation type="submission" date="2023-07" db="EMBL/GenBank/DDBJ databases">
        <title>Genomic Encyclopedia of Type Strains, Phase IV (KMG-IV): sequencing the most valuable type-strain genomes for metagenomic binning, comparative biology and taxonomic classification.</title>
        <authorList>
            <person name="Goeker M."/>
        </authorList>
    </citation>
    <scope>NUCLEOTIDE SEQUENCE [LARGE SCALE GENOMIC DNA]</scope>
    <source>
        <strain evidence="2 3">DSM 22616</strain>
    </source>
</reference>
<comment type="caution">
    <text evidence="2">The sequence shown here is derived from an EMBL/GenBank/DDBJ whole genome shotgun (WGS) entry which is preliminary data.</text>
</comment>
<feature type="domain" description="Peptidase M20 dimerisation" evidence="1">
    <location>
        <begin position="208"/>
        <end position="277"/>
    </location>
</feature>
<accession>A0ABU0AU75</accession>
<dbReference type="InterPro" id="IPR001160">
    <property type="entry name" value="Peptidase_M20C"/>
</dbReference>